<accession>A0A834Y5G5</accession>
<dbReference type="Proteomes" id="UP000639338">
    <property type="component" value="Unassembled WGS sequence"/>
</dbReference>
<reference evidence="1 2" key="1">
    <citation type="submission" date="2020-08" db="EMBL/GenBank/DDBJ databases">
        <title>Aphidius gifuensis genome sequencing and assembly.</title>
        <authorList>
            <person name="Du Z."/>
        </authorList>
    </citation>
    <scope>NUCLEOTIDE SEQUENCE [LARGE SCALE GENOMIC DNA]</scope>
    <source>
        <strain evidence="1">YNYX2018</strain>
        <tissue evidence="1">Adults</tissue>
    </source>
</reference>
<dbReference type="OrthoDB" id="336240at2759"/>
<gene>
    <name evidence="1" type="ORF">HCN44_006049</name>
</gene>
<sequence length="179" mass="20170">MMVEIRSENLEESLRALHYGPALEIITEATSHLPPSNPPKSIPSTDCLANFRSTIRKILITLVQASAKILIHSPEATKVFLLSDYCCDYCFAECYPLDQDYICREKEKNIGLEQSQCVKSGAEKLNESGYWKLMSSEPPEVIVYNNKKILKLGKKKQTSFKQELSSIDSFSPSRSETVS</sequence>
<organism evidence="1 2">
    <name type="scientific">Aphidius gifuensis</name>
    <name type="common">Parasitoid wasp</name>
    <dbReference type="NCBI Taxonomy" id="684658"/>
    <lineage>
        <taxon>Eukaryota</taxon>
        <taxon>Metazoa</taxon>
        <taxon>Ecdysozoa</taxon>
        <taxon>Arthropoda</taxon>
        <taxon>Hexapoda</taxon>
        <taxon>Insecta</taxon>
        <taxon>Pterygota</taxon>
        <taxon>Neoptera</taxon>
        <taxon>Endopterygota</taxon>
        <taxon>Hymenoptera</taxon>
        <taxon>Apocrita</taxon>
        <taxon>Ichneumonoidea</taxon>
        <taxon>Braconidae</taxon>
        <taxon>Aphidiinae</taxon>
        <taxon>Aphidius</taxon>
    </lineage>
</organism>
<name>A0A834Y5G5_APHGI</name>
<keyword evidence="2" id="KW-1185">Reference proteome</keyword>
<proteinExistence type="predicted"/>
<comment type="caution">
    <text evidence="1">The sequence shown here is derived from an EMBL/GenBank/DDBJ whole genome shotgun (WGS) entry which is preliminary data.</text>
</comment>
<evidence type="ECO:0000313" key="1">
    <source>
        <dbReference type="EMBL" id="KAF7997478.1"/>
    </source>
</evidence>
<protein>
    <submittedName>
        <fullName evidence="1">Uncharacterized protein</fullName>
    </submittedName>
</protein>
<dbReference type="AlphaFoldDB" id="A0A834Y5G5"/>
<dbReference type="EMBL" id="JACMRX010000001">
    <property type="protein sequence ID" value="KAF7997478.1"/>
    <property type="molecule type" value="Genomic_DNA"/>
</dbReference>
<evidence type="ECO:0000313" key="2">
    <source>
        <dbReference type="Proteomes" id="UP000639338"/>
    </source>
</evidence>